<gene>
    <name evidence="2" type="ORF">MNBD_GAMMA18-2325</name>
</gene>
<accession>A0A3B1ABX7</accession>
<dbReference type="InterPro" id="IPR052164">
    <property type="entry name" value="Anthracycline_SecMetBiosynth"/>
</dbReference>
<dbReference type="Gene3D" id="3.10.180.10">
    <property type="entry name" value="2,3-Dihydroxybiphenyl 1,2-Dioxygenase, domain 1"/>
    <property type="match status" value="1"/>
</dbReference>
<protein>
    <submittedName>
        <fullName evidence="2">Glyoxalase/bleomycin resistance protein/dioxygenase</fullName>
    </submittedName>
</protein>
<organism evidence="2">
    <name type="scientific">hydrothermal vent metagenome</name>
    <dbReference type="NCBI Taxonomy" id="652676"/>
    <lineage>
        <taxon>unclassified sequences</taxon>
        <taxon>metagenomes</taxon>
        <taxon>ecological metagenomes</taxon>
    </lineage>
</organism>
<dbReference type="SUPFAM" id="SSF54593">
    <property type="entry name" value="Glyoxalase/Bleomycin resistance protein/Dihydroxybiphenyl dioxygenase"/>
    <property type="match status" value="1"/>
</dbReference>
<dbReference type="Pfam" id="PF00903">
    <property type="entry name" value="Glyoxalase"/>
    <property type="match status" value="1"/>
</dbReference>
<name>A0A3B1ABX7_9ZZZZ</name>
<dbReference type="PANTHER" id="PTHR33993:SF14">
    <property type="entry name" value="GB|AAF24581.1"/>
    <property type="match status" value="1"/>
</dbReference>
<dbReference type="EMBL" id="UOFP01000316">
    <property type="protein sequence ID" value="VAW90266.1"/>
    <property type="molecule type" value="Genomic_DNA"/>
</dbReference>
<proteinExistence type="predicted"/>
<evidence type="ECO:0000259" key="1">
    <source>
        <dbReference type="PROSITE" id="PS51819"/>
    </source>
</evidence>
<dbReference type="GO" id="GO:0051213">
    <property type="term" value="F:dioxygenase activity"/>
    <property type="evidence" value="ECO:0007669"/>
    <property type="project" value="UniProtKB-KW"/>
</dbReference>
<feature type="domain" description="VOC" evidence="1">
    <location>
        <begin position="12"/>
        <end position="127"/>
    </location>
</feature>
<dbReference type="CDD" id="cd07247">
    <property type="entry name" value="SgaA_N_like"/>
    <property type="match status" value="1"/>
</dbReference>
<keyword evidence="2" id="KW-0223">Dioxygenase</keyword>
<dbReference type="PROSITE" id="PS51819">
    <property type="entry name" value="VOC"/>
    <property type="match status" value="1"/>
</dbReference>
<sequence length="136" mass="14586">MYSKDAMKKQGAFSWNELMTTDVEGAKAFYGELLGWQLEACPDAEMEYVMAKSGDTQLAGMMAIPEEAKGMPASWGGYITVDDVESTAKKAEQLGGKVCIGPQDIPSVGRFVVVQDPQGAVITFITYSAECLNNAG</sequence>
<evidence type="ECO:0000313" key="2">
    <source>
        <dbReference type="EMBL" id="VAW90266.1"/>
    </source>
</evidence>
<dbReference type="InterPro" id="IPR004360">
    <property type="entry name" value="Glyas_Fos-R_dOase_dom"/>
</dbReference>
<reference evidence="2" key="1">
    <citation type="submission" date="2018-06" db="EMBL/GenBank/DDBJ databases">
        <authorList>
            <person name="Zhirakovskaya E."/>
        </authorList>
    </citation>
    <scope>NUCLEOTIDE SEQUENCE</scope>
</reference>
<dbReference type="InterPro" id="IPR037523">
    <property type="entry name" value="VOC_core"/>
</dbReference>
<dbReference type="InterPro" id="IPR029068">
    <property type="entry name" value="Glyas_Bleomycin-R_OHBP_Dase"/>
</dbReference>
<dbReference type="PANTHER" id="PTHR33993">
    <property type="entry name" value="GLYOXALASE-RELATED"/>
    <property type="match status" value="1"/>
</dbReference>
<dbReference type="AlphaFoldDB" id="A0A3B1ABX7"/>
<keyword evidence="2" id="KW-0560">Oxidoreductase</keyword>